<reference evidence="1" key="1">
    <citation type="submission" date="2020-03" db="EMBL/GenBank/DDBJ databases">
        <title>The deep terrestrial virosphere.</title>
        <authorList>
            <person name="Holmfeldt K."/>
            <person name="Nilsson E."/>
            <person name="Simone D."/>
            <person name="Lopez-Fernandez M."/>
            <person name="Wu X."/>
            <person name="de Brujin I."/>
            <person name="Lundin D."/>
            <person name="Andersson A."/>
            <person name="Bertilsson S."/>
            <person name="Dopson M."/>
        </authorList>
    </citation>
    <scope>NUCLEOTIDE SEQUENCE</scope>
    <source>
        <strain evidence="1">MM415A03066</strain>
        <strain evidence="2">MM415B02756</strain>
    </source>
</reference>
<dbReference type="EMBL" id="MT142781">
    <property type="protein sequence ID" value="QJA88480.1"/>
    <property type="molecule type" value="Genomic_DNA"/>
</dbReference>
<dbReference type="EMBL" id="MT141896">
    <property type="protein sequence ID" value="QJA71742.1"/>
    <property type="molecule type" value="Genomic_DNA"/>
</dbReference>
<evidence type="ECO:0000313" key="2">
    <source>
        <dbReference type="EMBL" id="QJA88480.1"/>
    </source>
</evidence>
<proteinExistence type="predicted"/>
<evidence type="ECO:0000313" key="1">
    <source>
        <dbReference type="EMBL" id="QJA71742.1"/>
    </source>
</evidence>
<protein>
    <submittedName>
        <fullName evidence="1">Uncharacterized protein</fullName>
    </submittedName>
</protein>
<dbReference type="AlphaFoldDB" id="A0A6M3JRN9"/>
<accession>A0A6M3JRN9</accession>
<sequence>MAWPTVRVWTTGEMVTAALLNAQVRDPQVCLNLHAHEGGSGSGTAGMGPLVSVGGAVAATAESPSVAALTRLFAVGTDWHFRSMGAAGGIFPYTFPFSFWAGGGTDNTISTIGHTHPGK</sequence>
<gene>
    <name evidence="1" type="ORF">MM415A03066_0007</name>
    <name evidence="2" type="ORF">MM415B02756_0011</name>
</gene>
<name>A0A6M3JRN9_9ZZZZ</name>
<organism evidence="1">
    <name type="scientific">viral metagenome</name>
    <dbReference type="NCBI Taxonomy" id="1070528"/>
    <lineage>
        <taxon>unclassified sequences</taxon>
        <taxon>metagenomes</taxon>
        <taxon>organismal metagenomes</taxon>
    </lineage>
</organism>